<evidence type="ECO:0000256" key="4">
    <source>
        <dbReference type="PIRNR" id="PIRNR002756"/>
    </source>
</evidence>
<evidence type="ECO:0000256" key="6">
    <source>
        <dbReference type="SAM" id="SignalP"/>
    </source>
</evidence>
<feature type="domain" description="PBP" evidence="7">
    <location>
        <begin position="49"/>
        <end position="337"/>
    </location>
</feature>
<comment type="similarity">
    <text evidence="1 4">Belongs to the PstS family.</text>
</comment>
<dbReference type="InterPro" id="IPR024370">
    <property type="entry name" value="PBP_domain"/>
</dbReference>
<dbReference type="PANTHER" id="PTHR42996">
    <property type="entry name" value="PHOSPHATE-BINDING PROTEIN PSTS"/>
    <property type="match status" value="1"/>
</dbReference>
<reference evidence="8 9" key="1">
    <citation type="journal article" date="2019" name="Int. J. Syst. Evol. Microbiol.">
        <title>The Global Catalogue of Microorganisms (GCM) 10K type strain sequencing project: providing services to taxonomists for standard genome sequencing and annotation.</title>
        <authorList>
            <consortium name="The Broad Institute Genomics Platform"/>
            <consortium name="The Broad Institute Genome Sequencing Center for Infectious Disease"/>
            <person name="Wu L."/>
            <person name="Ma J."/>
        </authorList>
    </citation>
    <scope>NUCLEOTIDE SEQUENCE [LARGE SCALE GENOMIC DNA]</scope>
    <source>
        <strain evidence="8 9">JCM 14046</strain>
    </source>
</reference>
<comment type="caution">
    <text evidence="8">The sequence shown here is derived from an EMBL/GenBank/DDBJ whole genome shotgun (WGS) entry which is preliminary data.</text>
</comment>
<evidence type="ECO:0000256" key="2">
    <source>
        <dbReference type="ARBA" id="ARBA00022448"/>
    </source>
</evidence>
<name>A0ABN2P931_9ACTN</name>
<keyword evidence="6" id="KW-0732">Signal</keyword>
<evidence type="ECO:0000256" key="5">
    <source>
        <dbReference type="SAM" id="MobiDB-lite"/>
    </source>
</evidence>
<evidence type="ECO:0000313" key="9">
    <source>
        <dbReference type="Proteomes" id="UP001501612"/>
    </source>
</evidence>
<feature type="region of interest" description="Disordered" evidence="5">
    <location>
        <begin position="31"/>
        <end position="56"/>
    </location>
</feature>
<dbReference type="SUPFAM" id="SSF53850">
    <property type="entry name" value="Periplasmic binding protein-like II"/>
    <property type="match status" value="1"/>
</dbReference>
<protein>
    <recommendedName>
        <fullName evidence="4">Phosphate-binding protein</fullName>
    </recommendedName>
</protein>
<dbReference type="PROSITE" id="PS51257">
    <property type="entry name" value="PROKAR_LIPOPROTEIN"/>
    <property type="match status" value="1"/>
</dbReference>
<dbReference type="RefSeq" id="WP_344005979.1">
    <property type="nucleotide sequence ID" value="NZ_BAAAMY010000004.1"/>
</dbReference>
<evidence type="ECO:0000256" key="3">
    <source>
        <dbReference type="ARBA" id="ARBA00022592"/>
    </source>
</evidence>
<keyword evidence="3 4" id="KW-0592">Phosphate transport</keyword>
<dbReference type="CDD" id="cd13565">
    <property type="entry name" value="PBP2_PstS"/>
    <property type="match status" value="1"/>
</dbReference>
<feature type="signal peptide" evidence="6">
    <location>
        <begin position="1"/>
        <end position="27"/>
    </location>
</feature>
<dbReference type="PIRSF" id="PIRSF002756">
    <property type="entry name" value="PstS"/>
    <property type="match status" value="1"/>
</dbReference>
<feature type="compositionally biased region" description="Low complexity" evidence="5">
    <location>
        <begin position="47"/>
        <end position="56"/>
    </location>
</feature>
<dbReference type="Gene3D" id="3.40.190.10">
    <property type="entry name" value="Periplasmic binding protein-like II"/>
    <property type="match status" value="2"/>
</dbReference>
<evidence type="ECO:0000259" key="7">
    <source>
        <dbReference type="Pfam" id="PF12849"/>
    </source>
</evidence>
<keyword evidence="2 4" id="KW-0813">Transport</keyword>
<evidence type="ECO:0000256" key="1">
    <source>
        <dbReference type="ARBA" id="ARBA00008725"/>
    </source>
</evidence>
<dbReference type="Pfam" id="PF12849">
    <property type="entry name" value="PBP_like_2"/>
    <property type="match status" value="1"/>
</dbReference>
<gene>
    <name evidence="8" type="primary">pstS</name>
    <name evidence="8" type="ORF">GCM10009737_16310</name>
</gene>
<feature type="region of interest" description="Disordered" evidence="5">
    <location>
        <begin position="175"/>
        <end position="195"/>
    </location>
</feature>
<dbReference type="Proteomes" id="UP001501612">
    <property type="component" value="Unassembled WGS sequence"/>
</dbReference>
<accession>A0ABN2P931</accession>
<dbReference type="EMBL" id="BAAAMY010000004">
    <property type="protein sequence ID" value="GAA1915629.1"/>
    <property type="molecule type" value="Genomic_DNA"/>
</dbReference>
<dbReference type="PANTHER" id="PTHR42996:SF1">
    <property type="entry name" value="PHOSPHATE-BINDING PROTEIN PSTS"/>
    <property type="match status" value="1"/>
</dbReference>
<dbReference type="InterPro" id="IPR005673">
    <property type="entry name" value="ABC_phos-bd_PstS"/>
</dbReference>
<dbReference type="InterPro" id="IPR050962">
    <property type="entry name" value="Phosphate-bind_PstS"/>
</dbReference>
<dbReference type="NCBIfam" id="TIGR00975">
    <property type="entry name" value="3a0107s03"/>
    <property type="match status" value="1"/>
</dbReference>
<feature type="chain" id="PRO_5046927443" description="Phosphate-binding protein" evidence="6">
    <location>
        <begin position="28"/>
        <end position="368"/>
    </location>
</feature>
<organism evidence="8 9">
    <name type="scientific">Nocardioides lentus</name>
    <dbReference type="NCBI Taxonomy" id="338077"/>
    <lineage>
        <taxon>Bacteria</taxon>
        <taxon>Bacillati</taxon>
        <taxon>Actinomycetota</taxon>
        <taxon>Actinomycetes</taxon>
        <taxon>Propionibacteriales</taxon>
        <taxon>Nocardioidaceae</taxon>
        <taxon>Nocardioides</taxon>
    </lineage>
</organism>
<sequence>MRITSQRPRLKRVLPGLAAVTLTVALAGCSAGNEDTGSGSGGEGGDSDLSGTIAGAGASSQEAAQAAWRAGFQEANPDVTVNYDPVGSGGGREQFIAGGVAFAGTDSYLDEEELAAATERCGGDPIEVPAYVSPIAVIYNLEGVDELNLAPETITGIFEGDITTWDDPAIAEDNPDADLPDTAITPVHRSDDSGTTENFTEYLSAAGGWAEEPSDVWPIQGGEAASGTSGVVDAVGGGDGTIGYADASQAGDLGAANVLVGEEYVAPSPEAAAEIITASPAVEGREANSMAVDIDRETEEAGVYPVVLASYMLACPSYEDAAEGELVNAFLTYVVSEDGQAAAAETAGSAPLSSEVSEQATEIVSQIG</sequence>
<proteinExistence type="inferred from homology"/>
<keyword evidence="9" id="KW-1185">Reference proteome</keyword>
<evidence type="ECO:0000313" key="8">
    <source>
        <dbReference type="EMBL" id="GAA1915629.1"/>
    </source>
</evidence>